<dbReference type="RefSeq" id="XP_020125948.1">
    <property type="nucleotide sequence ID" value="XM_020278967.1"/>
</dbReference>
<dbReference type="SMART" id="SM00066">
    <property type="entry name" value="GAL4"/>
    <property type="match status" value="1"/>
</dbReference>
<dbReference type="GO" id="GO:0008270">
    <property type="term" value="F:zinc ion binding"/>
    <property type="evidence" value="ECO:0007669"/>
    <property type="project" value="InterPro"/>
</dbReference>
<feature type="compositionally biased region" description="Acidic residues" evidence="8">
    <location>
        <begin position="247"/>
        <end position="256"/>
    </location>
</feature>
<accession>A0A1J9QMH6</accession>
<dbReference type="OrthoDB" id="2154091at2759"/>
<dbReference type="GeneID" id="31019229"/>
<dbReference type="EMBL" id="MNUE01000075">
    <property type="protein sequence ID" value="OJD29688.1"/>
    <property type="molecule type" value="Genomic_DNA"/>
</dbReference>
<evidence type="ECO:0000259" key="9">
    <source>
        <dbReference type="PROSITE" id="PS50048"/>
    </source>
</evidence>
<evidence type="ECO:0000313" key="11">
    <source>
        <dbReference type="Proteomes" id="UP000183809"/>
    </source>
</evidence>
<dbReference type="InterPro" id="IPR051615">
    <property type="entry name" value="Transcr_Regulatory_Elem"/>
</dbReference>
<feature type="domain" description="Zn(2)-C6 fungal-type" evidence="9">
    <location>
        <begin position="17"/>
        <end position="47"/>
    </location>
</feature>
<dbReference type="CDD" id="cd12148">
    <property type="entry name" value="fungal_TF_MHR"/>
    <property type="match status" value="1"/>
</dbReference>
<keyword evidence="2" id="KW-0479">Metal-binding</keyword>
<dbReference type="Proteomes" id="UP000183809">
    <property type="component" value="Unassembled WGS sequence"/>
</dbReference>
<dbReference type="Pfam" id="PF00172">
    <property type="entry name" value="Zn_clus"/>
    <property type="match status" value="1"/>
</dbReference>
<protein>
    <submittedName>
        <fullName evidence="10">Fungal specific transcription</fullName>
    </submittedName>
</protein>
<dbReference type="PANTHER" id="PTHR31313">
    <property type="entry name" value="TY1 ENHANCER ACTIVATOR"/>
    <property type="match status" value="1"/>
</dbReference>
<dbReference type="PROSITE" id="PS50048">
    <property type="entry name" value="ZN2_CY6_FUNGAL_2"/>
    <property type="match status" value="1"/>
</dbReference>
<feature type="region of interest" description="Disordered" evidence="8">
    <location>
        <begin position="127"/>
        <end position="147"/>
    </location>
</feature>
<evidence type="ECO:0000256" key="6">
    <source>
        <dbReference type="ARBA" id="ARBA00023163"/>
    </source>
</evidence>
<dbReference type="Gene3D" id="4.10.240.10">
    <property type="entry name" value="Zn(2)-C6 fungal-type DNA-binding domain"/>
    <property type="match status" value="1"/>
</dbReference>
<dbReference type="GO" id="GO:0000981">
    <property type="term" value="F:DNA-binding transcription factor activity, RNA polymerase II-specific"/>
    <property type="evidence" value="ECO:0007669"/>
    <property type="project" value="InterPro"/>
</dbReference>
<dbReference type="SUPFAM" id="SSF57701">
    <property type="entry name" value="Zn2/Cys6 DNA-binding domain"/>
    <property type="match status" value="1"/>
</dbReference>
<dbReference type="InterPro" id="IPR001138">
    <property type="entry name" value="Zn2Cys6_DnaBD"/>
</dbReference>
<keyword evidence="6" id="KW-0804">Transcription</keyword>
<proteinExistence type="predicted"/>
<gene>
    <name evidence="10" type="ORF">BKCO1_750006</name>
</gene>
<dbReference type="GO" id="GO:0006351">
    <property type="term" value="P:DNA-templated transcription"/>
    <property type="evidence" value="ECO:0007669"/>
    <property type="project" value="InterPro"/>
</dbReference>
<dbReference type="AlphaFoldDB" id="A0A1J9QMH6"/>
<keyword evidence="7" id="KW-0539">Nucleus</keyword>
<evidence type="ECO:0000256" key="5">
    <source>
        <dbReference type="ARBA" id="ARBA00023125"/>
    </source>
</evidence>
<keyword evidence="3" id="KW-0862">Zinc</keyword>
<dbReference type="PROSITE" id="PS00463">
    <property type="entry name" value="ZN2_CY6_FUNGAL_1"/>
    <property type="match status" value="1"/>
</dbReference>
<dbReference type="GO" id="GO:0003677">
    <property type="term" value="F:DNA binding"/>
    <property type="evidence" value="ECO:0007669"/>
    <property type="project" value="UniProtKB-KW"/>
</dbReference>
<evidence type="ECO:0000256" key="1">
    <source>
        <dbReference type="ARBA" id="ARBA00004123"/>
    </source>
</evidence>
<dbReference type="GO" id="GO:0005634">
    <property type="term" value="C:nucleus"/>
    <property type="evidence" value="ECO:0007669"/>
    <property type="project" value="UniProtKB-SubCell"/>
</dbReference>
<evidence type="ECO:0000256" key="3">
    <source>
        <dbReference type="ARBA" id="ARBA00022833"/>
    </source>
</evidence>
<sequence>MDGKIRPARSRRHITTACWPCREDKIKCDGTTPECRQCAAKGRGCSYAGVDRRKLSLRKAVEAYSQRVSQLESYIRSQGLAVPPAPNQDHEATMSQLSSLYAPDPAPQLSPAQPAYSEAALNKQPRILPDLGPTLNAPAIQPSNSPPIDILSMPTPSLHAMLDPPEHPCEVPPMGIPADLDFAGTALPFNHCFDVDWVWNHTMAPQMDAAVNVDELDLWAPRGDDPAMRAEFASSSADDPSPPTLLNDDDSTDDEDHSAVTNQLSARLGSLLTGDNGERHFYGATSNLNLARSKTVAALYARRREKGRQAHARLEAAGVDQCISSDLEDHLLHLFFTWHNPSLYLVDRDIFRAARKRFEDGDRSTSFYSPFLLNAMCAVGAIFETRKHPGLPTPLAEFFASRATTLLDIELESPRIATVQALAILSSHEAACTRDTQGWLFGGMAVRLAIDFGLHTSAKPYVEAGTMSIEEARGRSVAFWGAFATDRMWGLYLGRPLHDISATVTMETPIAFSEHRETYWTPSASGLEHGVLDHQEILVEQYIQLPRIMSALEGALYFQADASKVELQKLAQKTWDRLLAWRRNLPRELDLDLDGAMPANCVPHVLILHMFYEYLVILLHRPFVAKRYIQPHPLVGSGPQHARQMCVRSASRIATLLSWYEERFSLGLINIQAVQMTFSAALVLVYATVSEGGDVQSHQLIAARLDTCCRALAELGNTFDNATRTLDVLLHVKRTWQARLVAASSAAGSKRRAQSFASDERAKRRSASHGVETGVSM</sequence>
<evidence type="ECO:0000313" key="10">
    <source>
        <dbReference type="EMBL" id="OJD29688.1"/>
    </source>
</evidence>
<reference evidence="10 11" key="1">
    <citation type="submission" date="2016-10" db="EMBL/GenBank/DDBJ databases">
        <title>Proteomics and genomics reveal pathogen-plant mechanisms compatible with a hemibiotrophic lifestyle of Diplodia corticola.</title>
        <authorList>
            <person name="Fernandes I."/>
            <person name="De Jonge R."/>
            <person name="Van De Peer Y."/>
            <person name="Devreese B."/>
            <person name="Alves A."/>
            <person name="Esteves A.C."/>
        </authorList>
    </citation>
    <scope>NUCLEOTIDE SEQUENCE [LARGE SCALE GENOMIC DNA]</scope>
    <source>
        <strain evidence="10 11">CBS 112549</strain>
    </source>
</reference>
<keyword evidence="5" id="KW-0238">DNA-binding</keyword>
<keyword evidence="11" id="KW-1185">Reference proteome</keyword>
<dbReference type="SMART" id="SM00906">
    <property type="entry name" value="Fungal_trans"/>
    <property type="match status" value="1"/>
</dbReference>
<name>A0A1J9QMH6_9PEZI</name>
<comment type="caution">
    <text evidence="10">The sequence shown here is derived from an EMBL/GenBank/DDBJ whole genome shotgun (WGS) entry which is preliminary data.</text>
</comment>
<comment type="subcellular location">
    <subcellularLocation>
        <location evidence="1">Nucleus</location>
    </subcellularLocation>
</comment>
<keyword evidence="4" id="KW-0805">Transcription regulation</keyword>
<dbReference type="InterPro" id="IPR007219">
    <property type="entry name" value="XnlR_reg_dom"/>
</dbReference>
<feature type="region of interest" description="Disordered" evidence="8">
    <location>
        <begin position="752"/>
        <end position="777"/>
    </location>
</feature>
<evidence type="ECO:0000256" key="2">
    <source>
        <dbReference type="ARBA" id="ARBA00022723"/>
    </source>
</evidence>
<evidence type="ECO:0000256" key="4">
    <source>
        <dbReference type="ARBA" id="ARBA00023015"/>
    </source>
</evidence>
<dbReference type="STRING" id="236234.A0A1J9QMH6"/>
<evidence type="ECO:0000256" key="7">
    <source>
        <dbReference type="ARBA" id="ARBA00023242"/>
    </source>
</evidence>
<dbReference type="CDD" id="cd00067">
    <property type="entry name" value="GAL4"/>
    <property type="match status" value="1"/>
</dbReference>
<dbReference type="PANTHER" id="PTHR31313:SF77">
    <property type="entry name" value="ZN(II)2CYS6 TRANSCRIPTION FACTOR (EUROFUNG)"/>
    <property type="match status" value="1"/>
</dbReference>
<feature type="region of interest" description="Disordered" evidence="8">
    <location>
        <begin position="230"/>
        <end position="260"/>
    </location>
</feature>
<organism evidence="10 11">
    <name type="scientific">Diplodia corticola</name>
    <dbReference type="NCBI Taxonomy" id="236234"/>
    <lineage>
        <taxon>Eukaryota</taxon>
        <taxon>Fungi</taxon>
        <taxon>Dikarya</taxon>
        <taxon>Ascomycota</taxon>
        <taxon>Pezizomycotina</taxon>
        <taxon>Dothideomycetes</taxon>
        <taxon>Dothideomycetes incertae sedis</taxon>
        <taxon>Botryosphaeriales</taxon>
        <taxon>Botryosphaeriaceae</taxon>
        <taxon>Diplodia</taxon>
    </lineage>
</organism>
<dbReference type="InterPro" id="IPR036864">
    <property type="entry name" value="Zn2-C6_fun-type_DNA-bd_sf"/>
</dbReference>
<dbReference type="Pfam" id="PF04082">
    <property type="entry name" value="Fungal_trans"/>
    <property type="match status" value="1"/>
</dbReference>
<evidence type="ECO:0000256" key="8">
    <source>
        <dbReference type="SAM" id="MobiDB-lite"/>
    </source>
</evidence>